<organism evidence="1 2">
    <name type="scientific">Halpernia frigidisoli</name>
    <dbReference type="NCBI Taxonomy" id="1125876"/>
    <lineage>
        <taxon>Bacteria</taxon>
        <taxon>Pseudomonadati</taxon>
        <taxon>Bacteroidota</taxon>
        <taxon>Flavobacteriia</taxon>
        <taxon>Flavobacteriales</taxon>
        <taxon>Weeksellaceae</taxon>
        <taxon>Chryseobacterium group</taxon>
        <taxon>Halpernia</taxon>
    </lineage>
</organism>
<evidence type="ECO:0008006" key="3">
    <source>
        <dbReference type="Google" id="ProtNLM"/>
    </source>
</evidence>
<dbReference type="EMBL" id="FOQT01000001">
    <property type="protein sequence ID" value="SFH76888.1"/>
    <property type="molecule type" value="Genomic_DNA"/>
</dbReference>
<dbReference type="STRING" id="1125876.SAMN05443292_0021"/>
<gene>
    <name evidence="1" type="ORF">SAMN05443292_0021</name>
</gene>
<protein>
    <recommendedName>
        <fullName evidence="3">GIY-YIG domain-containing protein</fullName>
    </recommendedName>
</protein>
<evidence type="ECO:0000313" key="2">
    <source>
        <dbReference type="Proteomes" id="UP000198931"/>
    </source>
</evidence>
<evidence type="ECO:0000313" key="1">
    <source>
        <dbReference type="EMBL" id="SFH76888.1"/>
    </source>
</evidence>
<dbReference type="AlphaFoldDB" id="A0A1I3CRB2"/>
<dbReference type="OrthoDB" id="458497at2"/>
<keyword evidence="2" id="KW-1185">Reference proteome</keyword>
<dbReference type="Proteomes" id="UP000198931">
    <property type="component" value="Unassembled WGS sequence"/>
</dbReference>
<accession>A0A1I3CRB2</accession>
<dbReference type="RefSeq" id="WP_090078163.1">
    <property type="nucleotide sequence ID" value="NZ_FOQT01000001.1"/>
</dbReference>
<reference evidence="1 2" key="1">
    <citation type="submission" date="2016-10" db="EMBL/GenBank/DDBJ databases">
        <authorList>
            <person name="de Groot N.N."/>
        </authorList>
    </citation>
    <scope>NUCLEOTIDE SEQUENCE [LARGE SCALE GENOMIC DNA]</scope>
    <source>
        <strain evidence="1 2">DSM 26000</strain>
    </source>
</reference>
<proteinExistence type="predicted"/>
<sequence length="227" mass="26797">MKKFSYLDAWLNGHEMIPHYDDLIKSEPDYCTGFWINVVDEIPLHKINDEKILGFADSFDKNRTYYYKAIKIAHRYESTSLDHEDIYNIREALGDAPNISYPIYIICIKKDENREIVYIGKSSSNISRFRGGHNTAIKLLDPKFDGYEKTIILCNIILYTTNDYYLPLEFIKEKKLGLEILEDIESRMIDEFKPQLNSQKMNGIKTKHEFDLRIENHENGFLHEKEL</sequence>
<name>A0A1I3CRB2_9FLAO</name>